<sequence length="245" mass="27061">MKGQNVSVFCFNANQSLTITYSLFRNKTYLGTQDGKGEPTVFNQSILGIKDLGPYKCKAQVLNCSKYSQEFNFTFVETLPGGDSCPFCLPLLLPGLLLVLMVIILILAFWILRKYKARGATGDSVPKDDGETTKEVGIYVNIHTGQPGTEPSQEIHYATPTFQKVAPAQQGGPQLGLHTQGFRSPRMGWTGAPSTPRTPQPLTDPVGVEGWEEGWMCRGMAHSNSRARDTALLRSFWNKLLEMVQ</sequence>
<evidence type="ECO:0000313" key="3">
    <source>
        <dbReference type="EMBL" id="ELW67490.1"/>
    </source>
</evidence>
<accession>L9KX55</accession>
<keyword evidence="4" id="KW-1185">Reference proteome</keyword>
<keyword evidence="1" id="KW-1133">Transmembrane helix</keyword>
<gene>
    <name evidence="3" type="ORF">TREES_T100002777</name>
</gene>
<name>L9KX55_TUPCH</name>
<evidence type="ECO:0000259" key="2">
    <source>
        <dbReference type="PROSITE" id="PS50835"/>
    </source>
</evidence>
<organism evidence="3 4">
    <name type="scientific">Tupaia chinensis</name>
    <name type="common">Chinese tree shrew</name>
    <name type="synonym">Tupaia belangeri chinensis</name>
    <dbReference type="NCBI Taxonomy" id="246437"/>
    <lineage>
        <taxon>Eukaryota</taxon>
        <taxon>Metazoa</taxon>
        <taxon>Chordata</taxon>
        <taxon>Craniata</taxon>
        <taxon>Vertebrata</taxon>
        <taxon>Euteleostomi</taxon>
        <taxon>Mammalia</taxon>
        <taxon>Eutheria</taxon>
        <taxon>Euarchontoglires</taxon>
        <taxon>Scandentia</taxon>
        <taxon>Tupaiidae</taxon>
        <taxon>Tupaia</taxon>
    </lineage>
</organism>
<evidence type="ECO:0000313" key="4">
    <source>
        <dbReference type="Proteomes" id="UP000011518"/>
    </source>
</evidence>
<reference evidence="4" key="2">
    <citation type="journal article" date="2013" name="Nat. Commun.">
        <title>Genome of the Chinese tree shrew.</title>
        <authorList>
            <person name="Fan Y."/>
            <person name="Huang Z.Y."/>
            <person name="Cao C.C."/>
            <person name="Chen C.S."/>
            <person name="Chen Y.X."/>
            <person name="Fan D.D."/>
            <person name="He J."/>
            <person name="Hou H.L."/>
            <person name="Hu L."/>
            <person name="Hu X.T."/>
            <person name="Jiang X.T."/>
            <person name="Lai R."/>
            <person name="Lang Y.S."/>
            <person name="Liang B."/>
            <person name="Liao S.G."/>
            <person name="Mu D."/>
            <person name="Ma Y.Y."/>
            <person name="Niu Y.Y."/>
            <person name="Sun X.Q."/>
            <person name="Xia J.Q."/>
            <person name="Xiao J."/>
            <person name="Xiong Z.Q."/>
            <person name="Xu L."/>
            <person name="Yang L."/>
            <person name="Zhang Y."/>
            <person name="Zhao W."/>
            <person name="Zhao X.D."/>
            <person name="Zheng Y.T."/>
            <person name="Zhou J.M."/>
            <person name="Zhu Y.B."/>
            <person name="Zhang G.J."/>
            <person name="Wang J."/>
            <person name="Yao Y.G."/>
        </authorList>
    </citation>
    <scope>NUCLEOTIDE SEQUENCE [LARGE SCALE GENOMIC DNA]</scope>
</reference>
<reference evidence="4" key="1">
    <citation type="submission" date="2012-07" db="EMBL/GenBank/DDBJ databases">
        <title>Genome of the Chinese tree shrew, a rising model animal genetically related to primates.</title>
        <authorList>
            <person name="Zhang G."/>
            <person name="Fan Y."/>
            <person name="Yao Y."/>
            <person name="Huang Z."/>
        </authorList>
    </citation>
    <scope>NUCLEOTIDE SEQUENCE [LARGE SCALE GENOMIC DNA]</scope>
</reference>
<dbReference type="Proteomes" id="UP000011518">
    <property type="component" value="Unassembled WGS sequence"/>
</dbReference>
<dbReference type="FunCoup" id="L9KX55">
    <property type="interactions" value="260"/>
</dbReference>
<evidence type="ECO:0000256" key="1">
    <source>
        <dbReference type="SAM" id="Phobius"/>
    </source>
</evidence>
<keyword evidence="1" id="KW-0812">Transmembrane</keyword>
<proteinExistence type="predicted"/>
<dbReference type="STRING" id="246437.L9KX55"/>
<dbReference type="InterPro" id="IPR007110">
    <property type="entry name" value="Ig-like_dom"/>
</dbReference>
<dbReference type="AlphaFoldDB" id="L9KX55"/>
<dbReference type="EMBL" id="KB320609">
    <property type="protein sequence ID" value="ELW67490.1"/>
    <property type="molecule type" value="Genomic_DNA"/>
</dbReference>
<feature type="transmembrane region" description="Helical" evidence="1">
    <location>
        <begin position="91"/>
        <end position="112"/>
    </location>
</feature>
<keyword evidence="1" id="KW-0472">Membrane</keyword>
<feature type="domain" description="Ig-like" evidence="2">
    <location>
        <begin position="1"/>
        <end position="74"/>
    </location>
</feature>
<dbReference type="InParanoid" id="L9KX55"/>
<dbReference type="PROSITE" id="PS50835">
    <property type="entry name" value="IG_LIKE"/>
    <property type="match status" value="1"/>
</dbReference>
<dbReference type="eggNOG" id="ENOG502S5BW">
    <property type="taxonomic scope" value="Eukaryota"/>
</dbReference>
<protein>
    <submittedName>
        <fullName evidence="3">Allergin-1</fullName>
    </submittedName>
</protein>